<sequence>MSTPHLLTSCKATDLDAAYRHAELAIWDEFQGSLTEHPRVWLSLEEGAMVLREEVEEVWDEVRANRNGRARAEAAQAGAMALRFVCDLHETVGSPQARGRLAANDAHRALATVGPQQRTYASSHEAHGYLQREFDALWSAVKRGEPTRELAIRVAAAATRFIAEIVTAPAPLTVVAR</sequence>
<gene>
    <name evidence="1" type="ORF">BKG82_12825</name>
</gene>
<accession>A0A1S1LRF5</accession>
<dbReference type="Proteomes" id="UP000180043">
    <property type="component" value="Unassembled WGS sequence"/>
</dbReference>
<evidence type="ECO:0000313" key="1">
    <source>
        <dbReference type="EMBL" id="OHU57070.1"/>
    </source>
</evidence>
<proteinExistence type="predicted"/>
<dbReference type="EMBL" id="MLIQ01000014">
    <property type="protein sequence ID" value="OHU57070.1"/>
    <property type="molecule type" value="Genomic_DNA"/>
</dbReference>
<name>A0A1S1LRF5_MYCCH</name>
<organism evidence="1 2">
    <name type="scientific">Mycobacteroides chelonae</name>
    <name type="common">Mycobacterium chelonae</name>
    <dbReference type="NCBI Taxonomy" id="1774"/>
    <lineage>
        <taxon>Bacteria</taxon>
        <taxon>Bacillati</taxon>
        <taxon>Actinomycetota</taxon>
        <taxon>Actinomycetes</taxon>
        <taxon>Mycobacteriales</taxon>
        <taxon>Mycobacteriaceae</taxon>
        <taxon>Mycobacteroides</taxon>
    </lineage>
</organism>
<dbReference type="AlphaFoldDB" id="A0A1S1LRF5"/>
<dbReference type="RefSeq" id="WP_070947445.1">
    <property type="nucleotide sequence ID" value="NZ_MLIQ01000014.1"/>
</dbReference>
<comment type="caution">
    <text evidence="1">The sequence shown here is derived from an EMBL/GenBank/DDBJ whole genome shotgun (WGS) entry which is preliminary data.</text>
</comment>
<protein>
    <submittedName>
        <fullName evidence="1">Uncharacterized protein</fullName>
    </submittedName>
</protein>
<reference evidence="1 2" key="1">
    <citation type="submission" date="2016-10" db="EMBL/GenBank/DDBJ databases">
        <title>Evaluation of Human, Veterinary and Environmental Mycobacterium chelonae Isolates by Core Genome Phylogenomic Analysis, Targeted Gene Comparison, and Anti-microbial Susceptibility Patterns: A Tale of Mistaken Identities.</title>
        <authorList>
            <person name="Fogelson S.B."/>
            <person name="Camus A.C."/>
            <person name="Lorenz W."/>
            <person name="Vasireddy R."/>
            <person name="Vasireddy S."/>
            <person name="Smith T."/>
            <person name="Brown-Elliott B.A."/>
            <person name="Wallace R.J.Jr."/>
            <person name="Hasan N.A."/>
            <person name="Reischl U."/>
            <person name="Sanchez S."/>
        </authorList>
    </citation>
    <scope>NUCLEOTIDE SEQUENCE [LARGE SCALE GENOMIC DNA]</scope>
    <source>
        <strain evidence="1 2">15515</strain>
    </source>
</reference>
<evidence type="ECO:0000313" key="2">
    <source>
        <dbReference type="Proteomes" id="UP000180043"/>
    </source>
</evidence>